<evidence type="ECO:0000259" key="2">
    <source>
        <dbReference type="Pfam" id="PF00561"/>
    </source>
</evidence>
<protein>
    <submittedName>
        <fullName evidence="3">Alpha/beta hydrolase family protein</fullName>
    </submittedName>
</protein>
<dbReference type="Pfam" id="PF00561">
    <property type="entry name" value="Abhydrolase_1"/>
    <property type="match status" value="1"/>
</dbReference>
<dbReference type="InterPro" id="IPR029058">
    <property type="entry name" value="AB_hydrolase_fold"/>
</dbReference>
<keyword evidence="3" id="KW-0378">Hydrolase</keyword>
<dbReference type="SUPFAM" id="SSF53474">
    <property type="entry name" value="alpha/beta-Hydrolases"/>
    <property type="match status" value="1"/>
</dbReference>
<dbReference type="InterPro" id="IPR052370">
    <property type="entry name" value="Meta-cleavage_hydrolase"/>
</dbReference>
<organism evidence="3 4">
    <name type="scientific">Clostridium puniceum</name>
    <dbReference type="NCBI Taxonomy" id="29367"/>
    <lineage>
        <taxon>Bacteria</taxon>
        <taxon>Bacillati</taxon>
        <taxon>Bacillota</taxon>
        <taxon>Clostridia</taxon>
        <taxon>Eubacteriales</taxon>
        <taxon>Clostridiaceae</taxon>
        <taxon>Clostridium</taxon>
    </lineage>
</organism>
<dbReference type="AlphaFoldDB" id="A0A1S8TC00"/>
<evidence type="ECO:0000256" key="1">
    <source>
        <dbReference type="SAM" id="Phobius"/>
    </source>
</evidence>
<dbReference type="Proteomes" id="UP000190890">
    <property type="component" value="Unassembled WGS sequence"/>
</dbReference>
<gene>
    <name evidence="3" type="ORF">CLPUN_33400</name>
</gene>
<dbReference type="PANTHER" id="PTHR43139:SF52">
    <property type="entry name" value="SI:DKEY-122A22.2"/>
    <property type="match status" value="1"/>
</dbReference>
<dbReference type="PANTHER" id="PTHR43139">
    <property type="entry name" value="SI:DKEY-122A22.2"/>
    <property type="match status" value="1"/>
</dbReference>
<comment type="caution">
    <text evidence="3">The sequence shown here is derived from an EMBL/GenBank/DDBJ whole genome shotgun (WGS) entry which is preliminary data.</text>
</comment>
<keyword evidence="1" id="KW-0812">Transmembrane</keyword>
<feature type="transmembrane region" description="Helical" evidence="1">
    <location>
        <begin position="27"/>
        <end position="48"/>
    </location>
</feature>
<keyword evidence="1" id="KW-1133">Transmembrane helix</keyword>
<dbReference type="GO" id="GO:0016787">
    <property type="term" value="F:hydrolase activity"/>
    <property type="evidence" value="ECO:0007669"/>
    <property type="project" value="UniProtKB-KW"/>
</dbReference>
<dbReference type="Gene3D" id="3.40.50.1820">
    <property type="entry name" value="alpha/beta hydrolase"/>
    <property type="match status" value="1"/>
</dbReference>
<keyword evidence="1" id="KW-0472">Membrane</keyword>
<dbReference type="EMBL" id="LZZM01000187">
    <property type="protein sequence ID" value="OOM75283.1"/>
    <property type="molecule type" value="Genomic_DNA"/>
</dbReference>
<reference evidence="3 4" key="1">
    <citation type="submission" date="2016-05" db="EMBL/GenBank/DDBJ databases">
        <title>Microbial solvent formation.</title>
        <authorList>
            <person name="Poehlein A."/>
            <person name="Montoya Solano J.D."/>
            <person name="Flitsch S."/>
            <person name="Krabben P."/>
            <person name="Duerre P."/>
            <person name="Daniel R."/>
        </authorList>
    </citation>
    <scope>NUCLEOTIDE SEQUENCE [LARGE SCALE GENOMIC DNA]</scope>
    <source>
        <strain evidence="3 4">DSM 2619</strain>
    </source>
</reference>
<name>A0A1S8TC00_9CLOT</name>
<proteinExistence type="predicted"/>
<sequence length="333" mass="37817">MKLLAHSNVVHKLDKDKVSKRKILKKIIIFFLGLFILGVAVQIVTNFIDNERLKSRFKYGRIDGKKMEYKFKSGTDYTVVFDGKLGNNMYEWDNICKLLEDKKLSTFIYNRRGYGFNDGGDVRTPEEQAKDLKLLLRKAGVSEPYILVGEEYGSLVITNFVSLYPNSVAGVVLVDPISEEKIKTSEFKESIKCKYYRSKFETIGTNFSLTSLLSNMRLTIENNTFKEHLAESELSEFNSFENKKNYKEAVSNELRNLYEGSSNSQVNGLLANKPFYLITSDEEDSAKKLGDTASTTVYKKETSDSPVSLLDPDIIVNGVNNIMKEAKKLAKKS</sequence>
<feature type="domain" description="AB hydrolase-1" evidence="2">
    <location>
        <begin position="85"/>
        <end position="190"/>
    </location>
</feature>
<dbReference type="RefSeq" id="WP_077848375.1">
    <property type="nucleotide sequence ID" value="NZ_LZZM01000187.1"/>
</dbReference>
<evidence type="ECO:0000313" key="3">
    <source>
        <dbReference type="EMBL" id="OOM75283.1"/>
    </source>
</evidence>
<dbReference type="OrthoDB" id="59888at2"/>
<evidence type="ECO:0000313" key="4">
    <source>
        <dbReference type="Proteomes" id="UP000190890"/>
    </source>
</evidence>
<dbReference type="InterPro" id="IPR000073">
    <property type="entry name" value="AB_hydrolase_1"/>
</dbReference>
<dbReference type="STRING" id="29367.CLPUN_33400"/>
<accession>A0A1S8TC00</accession>
<keyword evidence="4" id="KW-1185">Reference proteome</keyword>